<dbReference type="AlphaFoldDB" id="A0A450SEL4"/>
<accession>A0A450SEL4</accession>
<evidence type="ECO:0000313" key="1">
    <source>
        <dbReference type="EMBL" id="VFJ51105.1"/>
    </source>
</evidence>
<proteinExistence type="predicted"/>
<sequence>MQFEKRFGPVKLFNDLLTFQCGIRIEDLVQTKPIGQVLEQHGNRDASSRKDRSSSQDFQIDCNDLFIYGNYLPISLPKFSEIPVFQGPNKHVKVV</sequence>
<protein>
    <submittedName>
        <fullName evidence="1">Uncharacterized protein</fullName>
    </submittedName>
</protein>
<reference evidence="1" key="1">
    <citation type="submission" date="2019-02" db="EMBL/GenBank/DDBJ databases">
        <authorList>
            <person name="Gruber-Vodicka R. H."/>
            <person name="Seah K. B. B."/>
        </authorList>
    </citation>
    <scope>NUCLEOTIDE SEQUENCE</scope>
    <source>
        <strain evidence="1">BECK_DK161</strain>
    </source>
</reference>
<dbReference type="EMBL" id="CAADEY010000031">
    <property type="protein sequence ID" value="VFJ51105.1"/>
    <property type="molecule type" value="Genomic_DNA"/>
</dbReference>
<name>A0A450SEL4_9GAMM</name>
<gene>
    <name evidence="1" type="ORF">BECKDK2373C_GA0170839_103120</name>
</gene>
<organism evidence="1">
    <name type="scientific">Candidatus Kentrum sp. DK</name>
    <dbReference type="NCBI Taxonomy" id="2126562"/>
    <lineage>
        <taxon>Bacteria</taxon>
        <taxon>Pseudomonadati</taxon>
        <taxon>Pseudomonadota</taxon>
        <taxon>Gammaproteobacteria</taxon>
        <taxon>Candidatus Kentrum</taxon>
    </lineage>
</organism>